<dbReference type="InterPro" id="IPR013785">
    <property type="entry name" value="Aldolase_TIM"/>
</dbReference>
<evidence type="ECO:0000313" key="6">
    <source>
        <dbReference type="EMBL" id="KAF6071864.1"/>
    </source>
</evidence>
<evidence type="ECO:0000259" key="5">
    <source>
        <dbReference type="Pfam" id="PF00724"/>
    </source>
</evidence>
<feature type="compositionally biased region" description="Polar residues" evidence="4">
    <location>
        <begin position="800"/>
        <end position="824"/>
    </location>
</feature>
<dbReference type="Gene3D" id="3.20.20.70">
    <property type="entry name" value="Aldolase class I"/>
    <property type="match status" value="1"/>
</dbReference>
<evidence type="ECO:0000256" key="4">
    <source>
        <dbReference type="SAM" id="MobiDB-lite"/>
    </source>
</evidence>
<evidence type="ECO:0000256" key="3">
    <source>
        <dbReference type="ARBA" id="ARBA00022643"/>
    </source>
</evidence>
<dbReference type="InterPro" id="IPR001155">
    <property type="entry name" value="OxRdtase_FMN_N"/>
</dbReference>
<dbReference type="GO" id="GO:0003959">
    <property type="term" value="F:NADPH dehydrogenase activity"/>
    <property type="evidence" value="ECO:0007669"/>
    <property type="project" value="TreeGrafter"/>
</dbReference>
<dbReference type="EMBL" id="JABWAD010000010">
    <property type="protein sequence ID" value="KAF6071864.1"/>
    <property type="molecule type" value="Genomic_DNA"/>
</dbReference>
<proteinExistence type="inferred from homology"/>
<protein>
    <submittedName>
        <fullName evidence="6">Mus7/MMS22 family protein</fullName>
    </submittedName>
</protein>
<evidence type="ECO:0000256" key="1">
    <source>
        <dbReference type="ARBA" id="ARBA00001917"/>
    </source>
</evidence>
<reference evidence="6 7" key="1">
    <citation type="submission" date="2020-03" db="EMBL/GenBank/DDBJ databases">
        <title>FDA dAtabase for Regulatory Grade micrObial Sequences (FDA-ARGOS): Supporting development and validation of Infectious Disease Dx tests.</title>
        <authorList>
            <person name="Campos J."/>
            <person name="Goldberg B."/>
            <person name="Tallon L."/>
            <person name="Sadzewicz L."/>
            <person name="Vavikolanu K."/>
            <person name="Mehta A."/>
            <person name="Aluvathingal J."/>
            <person name="Nadendla S."/>
            <person name="Nandy P."/>
            <person name="Geyer C."/>
            <person name="Yan Y."/>
            <person name="Sichtig H."/>
        </authorList>
    </citation>
    <scope>NUCLEOTIDE SEQUENCE [LARGE SCALE GENOMIC DNA]</scope>
    <source>
        <strain evidence="6 7">FDAARGOS_656</strain>
    </source>
</reference>
<feature type="region of interest" description="Disordered" evidence="4">
    <location>
        <begin position="755"/>
        <end position="777"/>
    </location>
</feature>
<comment type="similarity">
    <text evidence="2">Belongs to the NADH:flavin oxidoreductase/NADH oxidase family.</text>
</comment>
<feature type="compositionally biased region" description="Basic and acidic residues" evidence="4">
    <location>
        <begin position="499"/>
        <end position="510"/>
    </location>
</feature>
<keyword evidence="3" id="KW-0285">Flavoprotein</keyword>
<feature type="compositionally biased region" description="Polar residues" evidence="4">
    <location>
        <begin position="582"/>
        <end position="595"/>
    </location>
</feature>
<dbReference type="Pfam" id="PF09462">
    <property type="entry name" value="Mus7"/>
    <property type="match status" value="1"/>
</dbReference>
<keyword evidence="3" id="KW-0288">FMN</keyword>
<dbReference type="Proteomes" id="UP000536275">
    <property type="component" value="Unassembled WGS sequence"/>
</dbReference>
<feature type="compositionally biased region" description="Acidic residues" evidence="4">
    <location>
        <begin position="571"/>
        <end position="580"/>
    </location>
</feature>
<sequence>MIDYYKSRSQYPGSFIIFESCLVSERSGLVPHKIGLWDEKHCLALKQIVDQVHNNNCVISCQIMANGRTSNAKLMQSKNLPILAPSITYPNEAAEKLATELNFPIKPLTVDEIHNIQDDFVNAAVNSLKIADFDFVELHATSGFLIEQFLSPLSNKRTDEYGGDLVNRCRFLIEIIDKFINHPDIGPKKFGVRISPWYSHNGMVYPEEVNLEDGIPYQFCQYILKQLEVRKSQGNEIAYVSIVEPRVSGNSDVDSFGDKSNDEIIKSWSGKLIRAGGYATNFNVENPTLIKTNKQVTNEGGEIVHYANLINDVNNDDRTLIGFSRPFTSNPDLVYRLENNLKLEYYDRPTFYTQTGEGYLTFKNYDGSAVTNTSQHQSQDNAITQNIVGNTVVPEDQENENHLQSYLNTTNSYVTWSGRSLRKRNFASTHPYLADQAHYLGLSDIDYLNEIYEENDHNLEKVVKYLNYNYERLKKRYPKDEKFRSKNFYTIISRQSHLASEKELQEEQRNGDSGSLPNIDEEFEDEDEEGNKEFTIDPLDDLNSQTYETDESSHEPDDFLQPVKHHRLVIPDDDDEDDNFDTNSNFYSRNVANEESGSGSDSDSSKSDVYVRVGGRFRKERNALKGVLPESAKRLSIYQPKSKGPSSRHLQKPHPVSEHRKGIALRKRTKRKISERDDFTGFVDDTITYDTNNELYHELYDQPIVIEEPTPALNYPSFESVTNFSESSASEDEGEQMNYESDLDIFDVGPPQADITGVDEETGKLGENGDLDEPSDYEVREGDYINHMLATAPKRKTTAPKRQSASATTMGTSGNRTYKSQNRSIDGMLSRPKKAHSYNTKRDVRRSDSSTVSVINRSTPNSRRQRKPRTARAASDESYSRLPVKRITSLRDQNTHKTTRPTRKSKKRKDNLQLTTLDNCMKGNPKDLFTDNYLFSRSPILSTTIVEAASVTRFVKESYKNVNPSAPQMAPSIILGSQPIFEFGCILNDIVLDKITALGDGKFYQIHKDSVTIEFLGETVILTLIDLESSKFRYEKLLIHLARLSKNSDLSNESLIQTVYTTVKGILEWNLILQECPTERIWKLIHLAVSNIRDSPYLTASTMKFILPYFILVEYTMSMITKLNNKPSSFDSNPLGIRYWQLFFETFSGDLFEKSNFEAGAKTKEAESYFILCRILEESGVWWTTIIKALQVYEAFDLSLLLESVFCLCVFARKGFSWEPLQLVYQKAILEETLGVEFYYRYLEIVYFMNQRNNWPLPETVVLQIYSSITRMKFANFIDEIGMPDLIGKVSNRFDIPDDSFFERFMQLLYWYISGLSEPSKVKKLVTKLFTFSKFQYVNDQSHHVMFINRLNFILLLASVCKVDLKTQLLNLLEGIENAKDAKLIKLASQGVCVLTEIAIQRDTKLPIEGISIVIQCCINGYYNVHGILKVWKNFLISLKDLFRDPLSRLSHSLQLLNISKSIDINNVPDKIIIDICHVLSHITSSMINVKDMVIQKHIKTIKSFNEFVLSLLHRQMGRLPLPSVIQENRVCDLIEILLSIWVQCAFVLDESWDRLILQTYAYTGNQQSREQFALYFYSKILQFNNLKGCKELVTRQVLRDLKEKWGTFNFGKTNGITLSMITNSRYVVVTNILQNLASDSSIISMYEYQLYVKDILRTLDIEFEKYYSSLRYKTFCVNVIKDIQKYCEPAIINESLLTNLASKLGISENELSHLKIQKLPLKEKLKAFVGEFLNAVYFGGDYIKILEKFTFEEGVELIYHLVSVLLQEMQANSDFITWKVIYLLLKFFDENLRLFKFKFVNFQFKRFLKQLVELPKVRQRSSSTADQYCRICCLLCITSILRYCKIIFEGYTDLNEIECYWVLFSNAVHSYNADKSKFSEYVYSSFRMQDLLNDFRFPKDPNPQDDISQESLQVAHRVLVSEIDLIDTTSGEVPDTCILDYDYNF</sequence>
<dbReference type="GO" id="GO:0010181">
    <property type="term" value="F:FMN binding"/>
    <property type="evidence" value="ECO:0007669"/>
    <property type="project" value="InterPro"/>
</dbReference>
<feature type="domain" description="NADH:flavin oxidoreductase/NADH oxidase N-terminal" evidence="5">
    <location>
        <begin position="1"/>
        <end position="282"/>
    </location>
</feature>
<dbReference type="GO" id="GO:0031297">
    <property type="term" value="P:replication fork processing"/>
    <property type="evidence" value="ECO:0007669"/>
    <property type="project" value="InterPro"/>
</dbReference>
<gene>
    <name evidence="6" type="ORF">FOB64_000822</name>
</gene>
<name>A0A8H6F615_CANAX</name>
<feature type="compositionally biased region" description="Acidic residues" evidence="4">
    <location>
        <begin position="519"/>
        <end position="530"/>
    </location>
</feature>
<dbReference type="SUPFAM" id="SSF51395">
    <property type="entry name" value="FMN-linked oxidoreductases"/>
    <property type="match status" value="1"/>
</dbReference>
<dbReference type="Pfam" id="PF00724">
    <property type="entry name" value="Oxidored_FMN"/>
    <property type="match status" value="1"/>
</dbReference>
<dbReference type="InterPro" id="IPR019021">
    <property type="entry name" value="Mms22"/>
</dbReference>
<feature type="compositionally biased region" description="Basic residues" evidence="4">
    <location>
        <begin position="897"/>
        <end position="909"/>
    </location>
</feature>
<feature type="region of interest" description="Disordered" evidence="4">
    <location>
        <begin position="628"/>
        <end position="670"/>
    </location>
</feature>
<comment type="caution">
    <text evidence="6">The sequence shown here is derived from an EMBL/GenBank/DDBJ whole genome shotgun (WGS) entry which is preliminary data.</text>
</comment>
<dbReference type="InterPro" id="IPR045247">
    <property type="entry name" value="Oye-like"/>
</dbReference>
<dbReference type="GO" id="GO:0006281">
    <property type="term" value="P:DNA repair"/>
    <property type="evidence" value="ECO:0007669"/>
    <property type="project" value="InterPro"/>
</dbReference>
<feature type="region of interest" description="Disordered" evidence="4">
    <location>
        <begin position="497"/>
        <end position="607"/>
    </location>
</feature>
<dbReference type="PANTHER" id="PTHR22893:SF91">
    <property type="entry name" value="NADPH DEHYDROGENASE 2-RELATED"/>
    <property type="match status" value="1"/>
</dbReference>
<dbReference type="PANTHER" id="PTHR22893">
    <property type="entry name" value="NADH OXIDOREDUCTASE-RELATED"/>
    <property type="match status" value="1"/>
</dbReference>
<organism evidence="6 7">
    <name type="scientific">Candida albicans</name>
    <name type="common">Yeast</name>
    <dbReference type="NCBI Taxonomy" id="5476"/>
    <lineage>
        <taxon>Eukaryota</taxon>
        <taxon>Fungi</taxon>
        <taxon>Dikarya</taxon>
        <taxon>Ascomycota</taxon>
        <taxon>Saccharomycotina</taxon>
        <taxon>Pichiomycetes</taxon>
        <taxon>Debaryomycetaceae</taxon>
        <taxon>Candida/Lodderomyces clade</taxon>
        <taxon>Candida</taxon>
    </lineage>
</organism>
<evidence type="ECO:0000256" key="2">
    <source>
        <dbReference type="ARBA" id="ARBA00005979"/>
    </source>
</evidence>
<accession>A0A8H6F615</accession>
<dbReference type="GO" id="GO:0005634">
    <property type="term" value="C:nucleus"/>
    <property type="evidence" value="ECO:0007669"/>
    <property type="project" value="InterPro"/>
</dbReference>
<evidence type="ECO:0000313" key="7">
    <source>
        <dbReference type="Proteomes" id="UP000536275"/>
    </source>
</evidence>
<comment type="cofactor">
    <cofactor evidence="1">
        <name>FMN</name>
        <dbReference type="ChEBI" id="CHEBI:58210"/>
    </cofactor>
</comment>
<feature type="region of interest" description="Disordered" evidence="4">
    <location>
        <begin position="789"/>
        <end position="911"/>
    </location>
</feature>